<feature type="transmembrane region" description="Helical" evidence="8">
    <location>
        <begin position="154"/>
        <end position="179"/>
    </location>
</feature>
<feature type="transmembrane region" description="Helical" evidence="8">
    <location>
        <begin position="253"/>
        <end position="275"/>
    </location>
</feature>
<evidence type="ECO:0000256" key="9">
    <source>
        <dbReference type="SAM" id="MobiDB-lite"/>
    </source>
</evidence>
<sequence length="401" mass="43896">MQSLCSRLKGVAEKNRTTRWHRIRASMTRREWANLGAMAGFILALHVIGWFTLVAIVAPHHYSLGEKSFGIGIGITAYTLGMRHAFDADHIAAIDNTTRKLMSEGQRPLSVGFWFSLGHSTIVFVLALLLSLGVKALAGPVTDDDSRLHDITGWIGTTVSGAFLYLIAIINLVIMAGIWKVFRQMRSGHFDEAALEEQLDNRGFMNRLLGRVMKSITKPWQMYPLGMLFGLGFDTATEIALLVLAGSGAASGLPWYAILCLPVLFAAGMSLLDTIDGSFMNFAYGWAFSKPVRKVYYNLTVTGLSVAVALVIGTVELLGLLAEKAHLHGVFWDWVSGLDLNIIGYVVVGLFFATWALALLVWKVGRIEEKWTAGMAQGRTPAEQRAVPAEQRAVPAEQGAE</sequence>
<feature type="transmembrane region" description="Helical" evidence="8">
    <location>
        <begin position="296"/>
        <end position="322"/>
    </location>
</feature>
<reference evidence="10 11" key="1">
    <citation type="submission" date="2015-10" db="EMBL/GenBank/DDBJ databases">
        <title>Draft genome sequence of Streptomyces caeruleatus NRRL B-24802, type strain for the species Streptomyces caeruleatus.</title>
        <authorList>
            <person name="Ruckert C."/>
            <person name="Winkler A."/>
            <person name="Kalinowski J."/>
            <person name="Kampfer P."/>
            <person name="Glaeser S."/>
        </authorList>
    </citation>
    <scope>NUCLEOTIDE SEQUENCE [LARGE SCALE GENOMIC DNA]</scope>
    <source>
        <strain evidence="10 11">NRRL B-24802</strain>
    </source>
</reference>
<gene>
    <name evidence="10" type="ORF">AQJ67_20100</name>
</gene>
<feature type="transmembrane region" description="Helical" evidence="8">
    <location>
        <begin position="109"/>
        <end position="134"/>
    </location>
</feature>
<feature type="transmembrane region" description="Helical" evidence="8">
    <location>
        <begin position="69"/>
        <end position="86"/>
    </location>
</feature>
<evidence type="ECO:0000313" key="10">
    <source>
        <dbReference type="EMBL" id="KUO02949.1"/>
    </source>
</evidence>
<evidence type="ECO:0000256" key="3">
    <source>
        <dbReference type="ARBA" id="ARBA00022448"/>
    </source>
</evidence>
<dbReference type="STRING" id="661399.AQJ67_20100"/>
<evidence type="ECO:0000256" key="4">
    <source>
        <dbReference type="ARBA" id="ARBA00022596"/>
    </source>
</evidence>
<keyword evidence="11" id="KW-1185">Reference proteome</keyword>
<dbReference type="InterPro" id="IPR004688">
    <property type="entry name" value="Ni/Co_transpt"/>
</dbReference>
<evidence type="ECO:0000256" key="8">
    <source>
        <dbReference type="RuleBase" id="RU362101"/>
    </source>
</evidence>
<keyword evidence="4" id="KW-0533">Nickel</keyword>
<dbReference type="NCBIfam" id="TIGR00802">
    <property type="entry name" value="nico"/>
    <property type="match status" value="1"/>
</dbReference>
<feature type="transmembrane region" description="Helical" evidence="8">
    <location>
        <begin position="342"/>
        <end position="362"/>
    </location>
</feature>
<organism evidence="10 11">
    <name type="scientific">Streptomyces caeruleatus</name>
    <dbReference type="NCBI Taxonomy" id="661399"/>
    <lineage>
        <taxon>Bacteria</taxon>
        <taxon>Bacillati</taxon>
        <taxon>Actinomycetota</taxon>
        <taxon>Actinomycetes</taxon>
        <taxon>Kitasatosporales</taxon>
        <taxon>Streptomycetaceae</taxon>
        <taxon>Streptomyces</taxon>
    </lineage>
</organism>
<comment type="caution">
    <text evidence="10">The sequence shown here is derived from an EMBL/GenBank/DDBJ whole genome shotgun (WGS) entry which is preliminary data.</text>
</comment>
<dbReference type="Proteomes" id="UP000053429">
    <property type="component" value="Unassembled WGS sequence"/>
</dbReference>
<proteinExistence type="inferred from homology"/>
<evidence type="ECO:0000256" key="1">
    <source>
        <dbReference type="ARBA" id="ARBA00004127"/>
    </source>
</evidence>
<dbReference type="GO" id="GO:0012505">
    <property type="term" value="C:endomembrane system"/>
    <property type="evidence" value="ECO:0007669"/>
    <property type="project" value="UniProtKB-SubCell"/>
</dbReference>
<keyword evidence="5 8" id="KW-0812">Transmembrane</keyword>
<evidence type="ECO:0000256" key="6">
    <source>
        <dbReference type="ARBA" id="ARBA00022989"/>
    </source>
</evidence>
<dbReference type="PANTHER" id="PTHR31611:SF0">
    <property type="entry name" value="HIGH-AFFINITY NICKEL TRANSPORT PROTEIN NIC1"/>
    <property type="match status" value="1"/>
</dbReference>
<dbReference type="EMBL" id="LMWY01000023">
    <property type="protein sequence ID" value="KUO02949.1"/>
    <property type="molecule type" value="Genomic_DNA"/>
</dbReference>
<comment type="subcellular location">
    <subcellularLocation>
        <location evidence="8">Cell membrane</location>
        <topology evidence="8">Multi-pass membrane protein</topology>
    </subcellularLocation>
    <subcellularLocation>
        <location evidence="1">Endomembrane system</location>
        <topology evidence="1">Multi-pass membrane protein</topology>
    </subcellularLocation>
</comment>
<dbReference type="InterPro" id="IPR011541">
    <property type="entry name" value="Ni/Co_transpt_high_affinity"/>
</dbReference>
<feature type="region of interest" description="Disordered" evidence="9">
    <location>
        <begin position="378"/>
        <end position="401"/>
    </location>
</feature>
<dbReference type="PANTHER" id="PTHR31611">
    <property type="entry name" value="HIGH-AFFINITY NICKEL TRANSPORT PROTEIN NIC1"/>
    <property type="match status" value="1"/>
</dbReference>
<dbReference type="GO" id="GO:0015099">
    <property type="term" value="F:nickel cation transmembrane transporter activity"/>
    <property type="evidence" value="ECO:0007669"/>
    <property type="project" value="UniProtKB-UniRule"/>
</dbReference>
<evidence type="ECO:0000256" key="7">
    <source>
        <dbReference type="ARBA" id="ARBA00023136"/>
    </source>
</evidence>
<name>A0A101U2V2_9ACTN</name>
<feature type="transmembrane region" description="Helical" evidence="8">
    <location>
        <begin position="32"/>
        <end position="57"/>
    </location>
</feature>
<accession>A0A101U2V2</accession>
<evidence type="ECO:0000313" key="11">
    <source>
        <dbReference type="Proteomes" id="UP000053429"/>
    </source>
</evidence>
<keyword evidence="7 8" id="KW-0472">Membrane</keyword>
<evidence type="ECO:0000256" key="5">
    <source>
        <dbReference type="ARBA" id="ARBA00022692"/>
    </source>
</evidence>
<keyword evidence="6 8" id="KW-1133">Transmembrane helix</keyword>
<evidence type="ECO:0000256" key="2">
    <source>
        <dbReference type="ARBA" id="ARBA00010892"/>
    </source>
</evidence>
<protein>
    <recommendedName>
        <fullName evidence="8">Nickel/cobalt efflux system</fullName>
    </recommendedName>
</protein>
<feature type="transmembrane region" description="Helical" evidence="8">
    <location>
        <begin position="223"/>
        <end position="247"/>
    </location>
</feature>
<keyword evidence="3 8" id="KW-0813">Transport</keyword>
<comment type="similarity">
    <text evidence="2 8">Belongs to the NiCoT transporter (TC 2.A.52) family.</text>
</comment>
<dbReference type="GO" id="GO:0005886">
    <property type="term" value="C:plasma membrane"/>
    <property type="evidence" value="ECO:0007669"/>
    <property type="project" value="UniProtKB-SubCell"/>
</dbReference>
<dbReference type="Pfam" id="PF03824">
    <property type="entry name" value="NicO"/>
    <property type="match status" value="1"/>
</dbReference>
<dbReference type="AlphaFoldDB" id="A0A101U2V2"/>